<keyword evidence="1 3" id="KW-0378">Hydrolase</keyword>
<accession>A0ABD7D752</accession>
<dbReference type="Proteomes" id="UP000623926">
    <property type="component" value="Chromosome"/>
</dbReference>
<evidence type="ECO:0000313" key="6">
    <source>
        <dbReference type="Proteomes" id="UP000623926"/>
    </source>
</evidence>
<evidence type="ECO:0000313" key="5">
    <source>
        <dbReference type="Proteomes" id="UP000598054"/>
    </source>
</evidence>
<proteinExistence type="predicted"/>
<dbReference type="NCBIfam" id="TIGR01549">
    <property type="entry name" value="HAD-SF-IA-v1"/>
    <property type="match status" value="1"/>
</dbReference>
<dbReference type="InterPro" id="IPR051540">
    <property type="entry name" value="S-2-haloacid_dehalogenase"/>
</dbReference>
<dbReference type="Gene3D" id="3.40.50.1000">
    <property type="entry name" value="HAD superfamily/HAD-like"/>
    <property type="match status" value="1"/>
</dbReference>
<feature type="compositionally biased region" description="Low complexity" evidence="2">
    <location>
        <begin position="217"/>
        <end position="230"/>
    </location>
</feature>
<dbReference type="RefSeq" id="WP_030115655.1">
    <property type="nucleotide sequence ID" value="NZ_CP070242.1"/>
</dbReference>
<protein>
    <submittedName>
        <fullName evidence="3">HAD-IA family hydrolase</fullName>
    </submittedName>
</protein>
<dbReference type="InterPro" id="IPR023214">
    <property type="entry name" value="HAD_sf"/>
</dbReference>
<dbReference type="AlphaFoldDB" id="A0ABD7D752"/>
<keyword evidence="5" id="KW-1185">Reference proteome</keyword>
<name>A0ABD7D752_9ACTN</name>
<dbReference type="EMBL" id="CP070249">
    <property type="protein sequence ID" value="QRV45456.1"/>
    <property type="molecule type" value="Genomic_DNA"/>
</dbReference>
<evidence type="ECO:0000256" key="1">
    <source>
        <dbReference type="ARBA" id="ARBA00022801"/>
    </source>
</evidence>
<evidence type="ECO:0000313" key="4">
    <source>
        <dbReference type="EMBL" id="QRV45456.1"/>
    </source>
</evidence>
<dbReference type="Pfam" id="PF00702">
    <property type="entry name" value="Hydrolase"/>
    <property type="match status" value="1"/>
</dbReference>
<gene>
    <name evidence="4" type="ORF">I6J41_13735</name>
    <name evidence="3" type="ORF">I6J42_19845</name>
</gene>
<sequence>METIVLGIGETLVRDDRRWSSWADWLGVPPHTLSALVGAAVAQGHDAADALRTLRPGMDVEAAYRARSVAGRGEHLDESDLYQDVRPALGELRAAGVRVVVAGNGSARAGELLRALDLPADLVVTSAEWGVRKPDPEFFARVAEAAEAPPAATLYVGDHPADDLFPAAAAGLRTAHLRRGPYGHWWADHPDVVETAEFRIDALTELVALVRPPGAGAEAAGAGAVGSDAEGTGGEGSGEEEAGGEETDAAGAAREGARRGALRSVR</sequence>
<reference evidence="5 6" key="1">
    <citation type="submission" date="2021-02" db="EMBL/GenBank/DDBJ databases">
        <title>FDA dAtabase for Regulatory Grade micrObial Sequences (FDA-ARGOS): Supporting development and validation of Infectious Disease Dx tests.</title>
        <authorList>
            <person name="Sproer C."/>
            <person name="Gronow S."/>
            <person name="Severitt S."/>
            <person name="Schroder I."/>
            <person name="Tallon L."/>
            <person name="Sadzewicz L."/>
            <person name="Zhao X."/>
            <person name="Boylan J."/>
            <person name="Ott S."/>
            <person name="Bowen H."/>
            <person name="Vavikolanu K."/>
            <person name="Mehta A."/>
            <person name="Aluvathingal J."/>
            <person name="Nadendla S."/>
            <person name="Lowell S."/>
            <person name="Myers T."/>
            <person name="Yan Y."/>
            <person name="Sichtig H."/>
        </authorList>
    </citation>
    <scope>NUCLEOTIDE SEQUENCE [LARGE SCALE GENOMIC DNA]</scope>
    <source>
        <strain evidence="4 5">FDAARGOS_1211</strain>
        <strain evidence="3 6">FDAARGOS_1212</strain>
    </source>
</reference>
<dbReference type="Proteomes" id="UP000598054">
    <property type="component" value="Chromosome"/>
</dbReference>
<dbReference type="InterPro" id="IPR006439">
    <property type="entry name" value="HAD-SF_hydro_IA"/>
</dbReference>
<dbReference type="InterPro" id="IPR036412">
    <property type="entry name" value="HAD-like_sf"/>
</dbReference>
<feature type="compositionally biased region" description="Acidic residues" evidence="2">
    <location>
        <begin position="237"/>
        <end position="248"/>
    </location>
</feature>
<dbReference type="GeneID" id="63980609"/>
<feature type="region of interest" description="Disordered" evidence="2">
    <location>
        <begin position="217"/>
        <end position="266"/>
    </location>
</feature>
<organism evidence="3 6">
    <name type="scientific">Streptomyces californicus</name>
    <dbReference type="NCBI Taxonomy" id="67351"/>
    <lineage>
        <taxon>Bacteria</taxon>
        <taxon>Bacillati</taxon>
        <taxon>Actinomycetota</taxon>
        <taxon>Actinomycetes</taxon>
        <taxon>Kitasatosporales</taxon>
        <taxon>Streptomycetaceae</taxon>
        <taxon>Streptomyces</taxon>
    </lineage>
</organism>
<dbReference type="PANTHER" id="PTHR43316">
    <property type="entry name" value="HYDROLASE, HALOACID DELAHOGENASE-RELATED"/>
    <property type="match status" value="1"/>
</dbReference>
<dbReference type="EMBL" id="CP070245">
    <property type="protein sequence ID" value="QRV38801.1"/>
    <property type="molecule type" value="Genomic_DNA"/>
</dbReference>
<evidence type="ECO:0000313" key="3">
    <source>
        <dbReference type="EMBL" id="QRV38801.1"/>
    </source>
</evidence>
<evidence type="ECO:0000256" key="2">
    <source>
        <dbReference type="SAM" id="MobiDB-lite"/>
    </source>
</evidence>
<dbReference type="SUPFAM" id="SSF56784">
    <property type="entry name" value="HAD-like"/>
    <property type="match status" value="1"/>
</dbReference>
<dbReference type="GO" id="GO:0016787">
    <property type="term" value="F:hydrolase activity"/>
    <property type="evidence" value="ECO:0007669"/>
    <property type="project" value="UniProtKB-KW"/>
</dbReference>